<dbReference type="PANTHER" id="PTHR36845:SF1">
    <property type="entry name" value="HYDROLASE, PUTATIVE (AFU_ORTHOLOGUE AFUA_7G05090)-RELATED"/>
    <property type="match status" value="1"/>
</dbReference>
<sequence length="393" mass="44515">MRLSDSRLLLSQVRDRLEVLGRQWSEPLHRMAHRTDTHDLGFMVLPHMRVRWELLHDRVALESIRTAAVSLYSRFDARVGAIRSWDSLTWQRGVNIRDKKDNFLVIIDSLCNLELLFYAAEHTGYGYLAEAATAHAKTLLRTHLRKEPTRKRDGYDGMLYSTRHVINFSPATGDVKEIHTAQGYTPESTWSRGQAWAILGYTQTYAWIGKDIFLDAACGLAEYFLSRLEDAPACVEILRSDGDTSRPIKTGRYVPRWDFDAPIEDTNAPLRDASAGIVAAYGMLLLAQTLMSLGRQEQAKRYLGSALRIVEDTLNLSMSRERVRLESHPNGGVTATACEPLQKHFDCILRNSTVTWNEHSLSASADHGLVYADYYLIEFGNKLLQLGLCSPLR</sequence>
<evidence type="ECO:0000256" key="1">
    <source>
        <dbReference type="ARBA" id="ARBA00022801"/>
    </source>
</evidence>
<evidence type="ECO:0000256" key="2">
    <source>
        <dbReference type="ARBA" id="ARBA00038358"/>
    </source>
</evidence>
<dbReference type="GO" id="GO:0052757">
    <property type="term" value="F:chondroitin hydrolase activity"/>
    <property type="evidence" value="ECO:0007669"/>
    <property type="project" value="TreeGrafter"/>
</dbReference>
<gene>
    <name evidence="3" type="ORF">NW755_008632</name>
</gene>
<keyword evidence="1" id="KW-0378">Hydrolase</keyword>
<dbReference type="Proteomes" id="UP001152087">
    <property type="component" value="Unassembled WGS sequence"/>
</dbReference>
<reference evidence="3" key="1">
    <citation type="submission" date="2022-09" db="EMBL/GenBank/DDBJ databases">
        <title>Fusarium specimens isolated from Avocado Roots.</title>
        <authorList>
            <person name="Stajich J."/>
            <person name="Roper C."/>
            <person name="Heimlech-Rivalta G."/>
        </authorList>
    </citation>
    <scope>NUCLEOTIDE SEQUENCE</scope>
    <source>
        <strain evidence="3">A02</strain>
    </source>
</reference>
<comment type="caution">
    <text evidence="3">The sequence shown here is derived from an EMBL/GenBank/DDBJ whole genome shotgun (WGS) entry which is preliminary data.</text>
</comment>
<proteinExistence type="inferred from homology"/>
<evidence type="ECO:0008006" key="5">
    <source>
        <dbReference type="Google" id="ProtNLM"/>
    </source>
</evidence>
<name>A0A9W8R3S0_9HYPO</name>
<evidence type="ECO:0000313" key="3">
    <source>
        <dbReference type="EMBL" id="KAJ4185188.1"/>
    </source>
</evidence>
<dbReference type="OrthoDB" id="2317065at2759"/>
<keyword evidence="4" id="KW-1185">Reference proteome</keyword>
<dbReference type="InterPro" id="IPR052369">
    <property type="entry name" value="UG_Glycosaminoglycan_Hydrolase"/>
</dbReference>
<dbReference type="AlphaFoldDB" id="A0A9W8R3S0"/>
<dbReference type="Gene3D" id="1.50.10.10">
    <property type="match status" value="1"/>
</dbReference>
<evidence type="ECO:0000313" key="4">
    <source>
        <dbReference type="Proteomes" id="UP001152087"/>
    </source>
</evidence>
<comment type="similarity">
    <text evidence="2">Belongs to the glycosyl hydrolase 88 family.</text>
</comment>
<accession>A0A9W8R3S0</accession>
<organism evidence="3 4">
    <name type="scientific">Fusarium falciforme</name>
    <dbReference type="NCBI Taxonomy" id="195108"/>
    <lineage>
        <taxon>Eukaryota</taxon>
        <taxon>Fungi</taxon>
        <taxon>Dikarya</taxon>
        <taxon>Ascomycota</taxon>
        <taxon>Pezizomycotina</taxon>
        <taxon>Sordariomycetes</taxon>
        <taxon>Hypocreomycetidae</taxon>
        <taxon>Hypocreales</taxon>
        <taxon>Nectriaceae</taxon>
        <taxon>Fusarium</taxon>
        <taxon>Fusarium solani species complex</taxon>
    </lineage>
</organism>
<dbReference type="PANTHER" id="PTHR36845">
    <property type="entry name" value="HYDROLASE, PUTATIVE (AFU_ORTHOLOGUE AFUA_7G05090)-RELATED"/>
    <property type="match status" value="1"/>
</dbReference>
<dbReference type="EMBL" id="JAOQAV010000024">
    <property type="protein sequence ID" value="KAJ4185188.1"/>
    <property type="molecule type" value="Genomic_DNA"/>
</dbReference>
<dbReference type="InterPro" id="IPR008928">
    <property type="entry name" value="6-hairpin_glycosidase_sf"/>
</dbReference>
<dbReference type="GO" id="GO:0000272">
    <property type="term" value="P:polysaccharide catabolic process"/>
    <property type="evidence" value="ECO:0007669"/>
    <property type="project" value="TreeGrafter"/>
</dbReference>
<dbReference type="SUPFAM" id="SSF48208">
    <property type="entry name" value="Six-hairpin glycosidases"/>
    <property type="match status" value="1"/>
</dbReference>
<dbReference type="InterPro" id="IPR012341">
    <property type="entry name" value="6hp_glycosidase-like_sf"/>
</dbReference>
<protein>
    <recommendedName>
        <fullName evidence="5">Glucuronyl hydrolase</fullName>
    </recommendedName>
</protein>